<proteinExistence type="inferred from homology"/>
<feature type="region of interest" description="Disordered" evidence="2">
    <location>
        <begin position="1"/>
        <end position="45"/>
    </location>
</feature>
<keyword evidence="4" id="KW-1185">Reference proteome</keyword>
<comment type="caution">
    <text evidence="3">The sequence shown here is derived from an EMBL/GenBank/DDBJ whole genome shotgun (WGS) entry which is preliminary data.</text>
</comment>
<sequence>MSTSTGSAILPHRSVANIRTPAGAGGQSSGLSTPNRPNVASNFGSPSSLRAEEDILIIEFGTRKLQIGFAGDAVPRGSIWFGPDQQRRVGDFREWQADYHHDWRKGASGDRWGKDHELWQSDIRGFDLGLMSDKLERVLRDAYTRYLLIDSRPRRIVCVLPSGLPIPLLSASLDCLFSRFSPPTISLMSSEVALTAAAGMRSALVIDMGWNETVVTSIYEYREVQCSRTIRGGRMLTEQTHHFLASYLPQTQKKPANENSDKTKEYVLSFEECDDVASRLVWCKPFHAPNAAEPGEGLQTVEEHDDESGENNPTTPTKKTSGITTVPLKSSGAPISLELPSDSLSEPCENAFFDSRYSPDSFDDHELPIHILVYNSLLKLPLDVRAICMPRIIFTGGCANVLGLRGRIFDEVSHMVQTRGWDGVVGKAVEQFRTNPKLKRKGSRHRAAGASSSSQDGGGQEQDGVWHDAANVTPEVDPIEEQLKKKNKDVASTQGEMRVIESLGAWSGASLITHLKVPAVALIDRELWLQYGVSGASKANEIDPKAQQRQSLGAAGLMKGASSSAWTLGVWGPT</sequence>
<reference evidence="3" key="1">
    <citation type="submission" date="2023-06" db="EMBL/GenBank/DDBJ databases">
        <title>Genome-scale phylogeny and comparative genomics of the fungal order Sordariales.</title>
        <authorList>
            <consortium name="Lawrence Berkeley National Laboratory"/>
            <person name="Hensen N."/>
            <person name="Bonometti L."/>
            <person name="Westerberg I."/>
            <person name="Brannstrom I.O."/>
            <person name="Guillou S."/>
            <person name="Cros-Aarteil S."/>
            <person name="Calhoun S."/>
            <person name="Haridas S."/>
            <person name="Kuo A."/>
            <person name="Mondo S."/>
            <person name="Pangilinan J."/>
            <person name="Riley R."/>
            <person name="LaButti K."/>
            <person name="Andreopoulos B."/>
            <person name="Lipzen A."/>
            <person name="Chen C."/>
            <person name="Yanf M."/>
            <person name="Daum C."/>
            <person name="Ng V."/>
            <person name="Clum A."/>
            <person name="Steindorff A."/>
            <person name="Ohm R."/>
            <person name="Martin F."/>
            <person name="Silar P."/>
            <person name="Natvig D."/>
            <person name="Lalanne C."/>
            <person name="Gautier V."/>
            <person name="Ament-velasquez S.L."/>
            <person name="Kruys A."/>
            <person name="Hutchinson M.I."/>
            <person name="Powell A.J."/>
            <person name="Barry K."/>
            <person name="Miller A.N."/>
            <person name="Grigoriev I.V."/>
            <person name="Debuchy R."/>
            <person name="Gladieux P."/>
            <person name="Thoren M.H."/>
            <person name="Johannesson H."/>
        </authorList>
    </citation>
    <scope>NUCLEOTIDE SEQUENCE</scope>
    <source>
        <strain evidence="3">SMH3391-2</strain>
    </source>
</reference>
<evidence type="ECO:0000256" key="2">
    <source>
        <dbReference type="SAM" id="MobiDB-lite"/>
    </source>
</evidence>
<dbReference type="Gene3D" id="3.30.420.40">
    <property type="match status" value="2"/>
</dbReference>
<feature type="compositionally biased region" description="Polar residues" evidence="2">
    <location>
        <begin position="29"/>
        <end position="45"/>
    </location>
</feature>
<name>A0AA39TMK5_9PEZI</name>
<comment type="similarity">
    <text evidence="1">Belongs to the actin family.</text>
</comment>
<organism evidence="3 4">
    <name type="scientific">Bombardia bombarda</name>
    <dbReference type="NCBI Taxonomy" id="252184"/>
    <lineage>
        <taxon>Eukaryota</taxon>
        <taxon>Fungi</taxon>
        <taxon>Dikarya</taxon>
        <taxon>Ascomycota</taxon>
        <taxon>Pezizomycotina</taxon>
        <taxon>Sordariomycetes</taxon>
        <taxon>Sordariomycetidae</taxon>
        <taxon>Sordariales</taxon>
        <taxon>Lasiosphaeriaceae</taxon>
        <taxon>Bombardia</taxon>
    </lineage>
</organism>
<dbReference type="SUPFAM" id="SSF53067">
    <property type="entry name" value="Actin-like ATPase domain"/>
    <property type="match status" value="2"/>
</dbReference>
<evidence type="ECO:0008006" key="5">
    <source>
        <dbReference type="Google" id="ProtNLM"/>
    </source>
</evidence>
<accession>A0AA39TMK5</accession>
<feature type="region of interest" description="Disordered" evidence="2">
    <location>
        <begin position="435"/>
        <end position="465"/>
    </location>
</feature>
<feature type="region of interest" description="Disordered" evidence="2">
    <location>
        <begin position="293"/>
        <end position="326"/>
    </location>
</feature>
<evidence type="ECO:0000313" key="3">
    <source>
        <dbReference type="EMBL" id="KAK0612829.1"/>
    </source>
</evidence>
<dbReference type="InterPro" id="IPR004000">
    <property type="entry name" value="Actin"/>
</dbReference>
<dbReference type="SMART" id="SM00268">
    <property type="entry name" value="ACTIN"/>
    <property type="match status" value="1"/>
</dbReference>
<dbReference type="EMBL" id="JAULSR010000008">
    <property type="protein sequence ID" value="KAK0612829.1"/>
    <property type="molecule type" value="Genomic_DNA"/>
</dbReference>
<dbReference type="Pfam" id="PF00022">
    <property type="entry name" value="Actin"/>
    <property type="match status" value="1"/>
</dbReference>
<dbReference type="AlphaFoldDB" id="A0AA39TMK5"/>
<dbReference type="Proteomes" id="UP001174934">
    <property type="component" value="Unassembled WGS sequence"/>
</dbReference>
<dbReference type="PANTHER" id="PTHR11937">
    <property type="entry name" value="ACTIN"/>
    <property type="match status" value="1"/>
</dbReference>
<evidence type="ECO:0000256" key="1">
    <source>
        <dbReference type="RuleBase" id="RU000487"/>
    </source>
</evidence>
<gene>
    <name evidence="3" type="ORF">B0T17DRAFT_498750</name>
</gene>
<evidence type="ECO:0000313" key="4">
    <source>
        <dbReference type="Proteomes" id="UP001174934"/>
    </source>
</evidence>
<protein>
    <recommendedName>
        <fullName evidence="5">Actin-related protein 10</fullName>
    </recommendedName>
</protein>
<dbReference type="InterPro" id="IPR043129">
    <property type="entry name" value="ATPase_NBD"/>
</dbReference>
<dbReference type="Gene3D" id="3.90.640.10">
    <property type="entry name" value="Actin, Chain A, domain 4"/>
    <property type="match status" value="1"/>
</dbReference>
<feature type="compositionally biased region" description="Basic residues" evidence="2">
    <location>
        <begin position="436"/>
        <end position="447"/>
    </location>
</feature>